<feature type="compositionally biased region" description="Polar residues" evidence="1">
    <location>
        <begin position="62"/>
        <end position="84"/>
    </location>
</feature>
<feature type="domain" description="BTB" evidence="2">
    <location>
        <begin position="178"/>
        <end position="254"/>
    </location>
</feature>
<dbReference type="PROSITE" id="PS50097">
    <property type="entry name" value="BTB"/>
    <property type="match status" value="1"/>
</dbReference>
<gene>
    <name evidence="3" type="ORF">OH76DRAFT_1403231</name>
</gene>
<dbReference type="SUPFAM" id="SSF54695">
    <property type="entry name" value="POZ domain"/>
    <property type="match status" value="1"/>
</dbReference>
<dbReference type="EMBL" id="KZ857402">
    <property type="protein sequence ID" value="RDX49978.1"/>
    <property type="molecule type" value="Genomic_DNA"/>
</dbReference>
<dbReference type="InterPro" id="IPR000210">
    <property type="entry name" value="BTB/POZ_dom"/>
</dbReference>
<evidence type="ECO:0000313" key="3">
    <source>
        <dbReference type="EMBL" id="RDX49978.1"/>
    </source>
</evidence>
<feature type="compositionally biased region" description="Low complexity" evidence="1">
    <location>
        <begin position="38"/>
        <end position="57"/>
    </location>
</feature>
<dbReference type="CDD" id="cd18186">
    <property type="entry name" value="BTB_POZ_ZBTB_KLHL-like"/>
    <property type="match status" value="1"/>
</dbReference>
<name>A0A371DBR8_9APHY</name>
<dbReference type="AlphaFoldDB" id="A0A371DBR8"/>
<proteinExistence type="predicted"/>
<evidence type="ECO:0000313" key="4">
    <source>
        <dbReference type="Proteomes" id="UP000256964"/>
    </source>
</evidence>
<reference evidence="3 4" key="1">
    <citation type="journal article" date="2018" name="Biotechnol. Biofuels">
        <title>Integrative visual omics of the white-rot fungus Polyporus brumalis exposes the biotechnological potential of its oxidative enzymes for delignifying raw plant biomass.</title>
        <authorList>
            <person name="Miyauchi S."/>
            <person name="Rancon A."/>
            <person name="Drula E."/>
            <person name="Hage H."/>
            <person name="Chaduli D."/>
            <person name="Favel A."/>
            <person name="Grisel S."/>
            <person name="Henrissat B."/>
            <person name="Herpoel-Gimbert I."/>
            <person name="Ruiz-Duenas F.J."/>
            <person name="Chevret D."/>
            <person name="Hainaut M."/>
            <person name="Lin J."/>
            <person name="Wang M."/>
            <person name="Pangilinan J."/>
            <person name="Lipzen A."/>
            <person name="Lesage-Meessen L."/>
            <person name="Navarro D."/>
            <person name="Riley R."/>
            <person name="Grigoriev I.V."/>
            <person name="Zhou S."/>
            <person name="Raouche S."/>
            <person name="Rosso M.N."/>
        </authorList>
    </citation>
    <scope>NUCLEOTIDE SEQUENCE [LARGE SCALE GENOMIC DNA]</scope>
    <source>
        <strain evidence="3 4">BRFM 1820</strain>
    </source>
</reference>
<feature type="region of interest" description="Disordered" evidence="1">
    <location>
        <begin position="1"/>
        <end position="129"/>
    </location>
</feature>
<dbReference type="Gene3D" id="3.30.710.10">
    <property type="entry name" value="Potassium Channel Kv1.1, Chain A"/>
    <property type="match status" value="1"/>
</dbReference>
<feature type="compositionally biased region" description="Basic and acidic residues" evidence="1">
    <location>
        <begin position="96"/>
        <end position="107"/>
    </location>
</feature>
<accession>A0A371DBR8</accession>
<dbReference type="Pfam" id="PF00651">
    <property type="entry name" value="BTB"/>
    <property type="match status" value="1"/>
</dbReference>
<dbReference type="Proteomes" id="UP000256964">
    <property type="component" value="Unassembled WGS sequence"/>
</dbReference>
<organism evidence="3 4">
    <name type="scientific">Lentinus brumalis</name>
    <dbReference type="NCBI Taxonomy" id="2498619"/>
    <lineage>
        <taxon>Eukaryota</taxon>
        <taxon>Fungi</taxon>
        <taxon>Dikarya</taxon>
        <taxon>Basidiomycota</taxon>
        <taxon>Agaricomycotina</taxon>
        <taxon>Agaricomycetes</taxon>
        <taxon>Polyporales</taxon>
        <taxon>Polyporaceae</taxon>
        <taxon>Lentinus</taxon>
    </lineage>
</organism>
<feature type="compositionally biased region" description="Basic and acidic residues" evidence="1">
    <location>
        <begin position="20"/>
        <end position="32"/>
    </location>
</feature>
<dbReference type="OrthoDB" id="3157337at2759"/>
<sequence length="557" mass="61211">MTEPHVSHQIPPSPSASPEPPRKRPRTSERELGPSPSPHQFSSTSSSQGEASGMSPSPATVDFSSSSHMPYTGSGSSYLGASTGRQGGSFPDEAASDDRSGARRTPDGMKAGGLKGKGTERPSAPETQDTEMVWQPEGGATSSAMAVLYPRHGEQADHGEDEDEDAPVRDGEFYIDSADCVIRVEDTLFRVHRFFLGRDSSAFQHMFSMPTDTVPPENTEGCSDKNPIRLYGESAERFRALLSVIYDLPLQLQAYNTPAADVERLLTIAEMTNKYHFASIETWAVDALYNVISGLHGPPQKQYQLGSCSSTWMKRLLEVALLCGHEPLRNYVADKWVERIRKRNLRPVHALDIADRSRMRRLQGYAYYVQLLEMGDGFDPGVTEDGEQYARSRLGATATALAAVNASADSMVDRLGTPAVLSHEQKQRLLSGHWSLTRLWEQLRVSAPKFQRPDGCTYHQHGCLQTWATVWKDVGKTETTLRFPPVDVLGRLEAMREQLYMHADLSCALTPQCKRTALDALKVTVKEVQEGLADHFADLVAAEPAGGRSARAGESSS</sequence>
<evidence type="ECO:0000259" key="2">
    <source>
        <dbReference type="PROSITE" id="PS50097"/>
    </source>
</evidence>
<dbReference type="InterPro" id="IPR011333">
    <property type="entry name" value="SKP1/BTB/POZ_sf"/>
</dbReference>
<evidence type="ECO:0000256" key="1">
    <source>
        <dbReference type="SAM" id="MobiDB-lite"/>
    </source>
</evidence>
<keyword evidence="4" id="KW-1185">Reference proteome</keyword>
<protein>
    <recommendedName>
        <fullName evidence="2">BTB domain-containing protein</fullName>
    </recommendedName>
</protein>
<dbReference type="SMART" id="SM00225">
    <property type="entry name" value="BTB"/>
    <property type="match status" value="1"/>
</dbReference>